<evidence type="ECO:0000259" key="1">
    <source>
        <dbReference type="PROSITE" id="PS50097"/>
    </source>
</evidence>
<dbReference type="Pfam" id="PF00651">
    <property type="entry name" value="BTB"/>
    <property type="match status" value="1"/>
</dbReference>
<evidence type="ECO:0000313" key="3">
    <source>
        <dbReference type="Proteomes" id="UP000002358"/>
    </source>
</evidence>
<organism evidence="2 3">
    <name type="scientific">Nasonia vitripennis</name>
    <name type="common">Parasitic wasp</name>
    <dbReference type="NCBI Taxonomy" id="7425"/>
    <lineage>
        <taxon>Eukaryota</taxon>
        <taxon>Metazoa</taxon>
        <taxon>Ecdysozoa</taxon>
        <taxon>Arthropoda</taxon>
        <taxon>Hexapoda</taxon>
        <taxon>Insecta</taxon>
        <taxon>Pterygota</taxon>
        <taxon>Neoptera</taxon>
        <taxon>Endopterygota</taxon>
        <taxon>Hymenoptera</taxon>
        <taxon>Apocrita</taxon>
        <taxon>Proctotrupomorpha</taxon>
        <taxon>Chalcidoidea</taxon>
        <taxon>Pteromalidae</taxon>
        <taxon>Pteromalinae</taxon>
        <taxon>Nasonia</taxon>
    </lineage>
</organism>
<dbReference type="EnsemblMetazoa" id="XM_008215870">
    <property type="protein sequence ID" value="XP_008214092"/>
    <property type="gene ID" value="LOC103317548"/>
</dbReference>
<name>A0A7M7HBU2_NASVI</name>
<dbReference type="OrthoDB" id="10249567at2759"/>
<dbReference type="OMA" id="GRAMCET"/>
<dbReference type="InterPro" id="IPR011333">
    <property type="entry name" value="SKP1/BTB/POZ_sf"/>
</dbReference>
<feature type="domain" description="BTB" evidence="1">
    <location>
        <begin position="52"/>
        <end position="102"/>
    </location>
</feature>
<proteinExistence type="predicted"/>
<gene>
    <name evidence="2" type="primary">103317548</name>
</gene>
<dbReference type="SMART" id="SM00225">
    <property type="entry name" value="BTB"/>
    <property type="match status" value="1"/>
</dbReference>
<dbReference type="Gene3D" id="1.25.40.420">
    <property type="match status" value="1"/>
</dbReference>
<dbReference type="PROSITE" id="PS50097">
    <property type="entry name" value="BTB"/>
    <property type="match status" value="1"/>
</dbReference>
<dbReference type="Gene3D" id="3.30.710.10">
    <property type="entry name" value="Potassium Channel Kv1.1, Chain A"/>
    <property type="match status" value="1"/>
</dbReference>
<dbReference type="AlphaFoldDB" id="A0A7M7HBU2"/>
<dbReference type="PANTHER" id="PTHR24413">
    <property type="entry name" value="SPECKLE-TYPE POZ PROTEIN"/>
    <property type="match status" value="1"/>
</dbReference>
<dbReference type="InterPro" id="IPR000210">
    <property type="entry name" value="BTB/POZ_dom"/>
</dbReference>
<dbReference type="SMR" id="A0A7M7HBU2"/>
<dbReference type="CDD" id="cd18186">
    <property type="entry name" value="BTB_POZ_ZBTB_KLHL-like"/>
    <property type="match status" value="1"/>
</dbReference>
<dbReference type="InParanoid" id="A0A7M7HBU2"/>
<protein>
    <recommendedName>
        <fullName evidence="1">BTB domain-containing protein</fullName>
    </recommendedName>
</protein>
<keyword evidence="3" id="KW-1185">Reference proteome</keyword>
<dbReference type="Proteomes" id="UP000002358">
    <property type="component" value="Chromosome 2"/>
</dbReference>
<evidence type="ECO:0000313" key="2">
    <source>
        <dbReference type="EnsemblMetazoa" id="XP_008214092"/>
    </source>
</evidence>
<dbReference type="SUPFAM" id="SSF54695">
    <property type="entry name" value="POZ domain"/>
    <property type="match status" value="1"/>
</dbReference>
<accession>A0A7M7HBU2</accession>
<dbReference type="KEGG" id="nvi:103317548"/>
<sequence>MCDVIFNPIRDDKDIASMDEKAAMKQQLERNSLRLREFDGFEYLMYDPKSLSDVKIIVEGETVNAHKCILAKSSPVFLEDIKLDVFMTMLRYMYAGQICLPSTPSSATDLMERLKTVCGRAMCETLSVANAVECLKIADRYQVEVFKAKAVEFILSHAADFVNKPEFKLLTEVPDVLFQVCRALWGTRKVNR</sequence>
<reference evidence="2" key="1">
    <citation type="submission" date="2021-01" db="UniProtKB">
        <authorList>
            <consortium name="EnsemblMetazoa"/>
        </authorList>
    </citation>
    <scope>IDENTIFICATION</scope>
</reference>